<keyword evidence="4" id="KW-1185">Reference proteome</keyword>
<gene>
    <name evidence="3" type="ORF">C1H69_22480</name>
</gene>
<evidence type="ECO:0000256" key="2">
    <source>
        <dbReference type="ARBA" id="ARBA00023002"/>
    </source>
</evidence>
<name>A0A2N7TUU8_9GAMM</name>
<dbReference type="Pfam" id="PF00106">
    <property type="entry name" value="adh_short"/>
    <property type="match status" value="1"/>
</dbReference>
<reference evidence="3 4" key="1">
    <citation type="submission" date="2018-01" db="EMBL/GenBank/DDBJ databases">
        <title>Halomonas endophytica sp. nov., isolated from storage liquid in the stems of Populus euphratica.</title>
        <authorList>
            <person name="Chen C."/>
        </authorList>
    </citation>
    <scope>NUCLEOTIDE SEQUENCE [LARGE SCALE GENOMIC DNA]</scope>
    <source>
        <strain evidence="3 4">MC28</strain>
    </source>
</reference>
<dbReference type="PRINTS" id="PR00081">
    <property type="entry name" value="GDHRDH"/>
</dbReference>
<protein>
    <recommendedName>
        <fullName evidence="5">Short-chain dehydrogenase</fullName>
    </recommendedName>
</protein>
<dbReference type="Proteomes" id="UP000235803">
    <property type="component" value="Unassembled WGS sequence"/>
</dbReference>
<dbReference type="Gene3D" id="3.40.50.720">
    <property type="entry name" value="NAD(P)-binding Rossmann-like Domain"/>
    <property type="match status" value="1"/>
</dbReference>
<dbReference type="InterPro" id="IPR036291">
    <property type="entry name" value="NAD(P)-bd_dom_sf"/>
</dbReference>
<evidence type="ECO:0000313" key="3">
    <source>
        <dbReference type="EMBL" id="PMR71956.1"/>
    </source>
</evidence>
<evidence type="ECO:0008006" key="5">
    <source>
        <dbReference type="Google" id="ProtNLM"/>
    </source>
</evidence>
<comment type="caution">
    <text evidence="3">The sequence shown here is derived from an EMBL/GenBank/DDBJ whole genome shotgun (WGS) entry which is preliminary data.</text>
</comment>
<dbReference type="GO" id="GO:0016491">
    <property type="term" value="F:oxidoreductase activity"/>
    <property type="evidence" value="ECO:0007669"/>
    <property type="project" value="UniProtKB-KW"/>
</dbReference>
<dbReference type="InterPro" id="IPR051911">
    <property type="entry name" value="SDR_oxidoreductase"/>
</dbReference>
<keyword evidence="2" id="KW-0560">Oxidoreductase</keyword>
<dbReference type="SUPFAM" id="SSF51735">
    <property type="entry name" value="NAD(P)-binding Rossmann-fold domains"/>
    <property type="match status" value="1"/>
</dbReference>
<dbReference type="RefSeq" id="WP_102655612.1">
    <property type="nucleotide sequence ID" value="NZ_PNRF01000048.1"/>
</dbReference>
<dbReference type="EMBL" id="PNRF01000048">
    <property type="protein sequence ID" value="PMR71956.1"/>
    <property type="molecule type" value="Genomic_DNA"/>
</dbReference>
<accession>A0A2N7TUU8</accession>
<evidence type="ECO:0000256" key="1">
    <source>
        <dbReference type="ARBA" id="ARBA00006484"/>
    </source>
</evidence>
<dbReference type="AlphaFoldDB" id="A0A2N7TUU8"/>
<sequence>MSNKTWSITGAARGLGAQIAQAALAAGDNVVATARNVEAARGAFTEHTERLLILPLDMTDPAGPQAVAEAAIERFGTVDVLVNNAGYGQLGIHVTVVEPGYQLANAQTPPLHLLIGSDAVSIARQELTERLSEIAAWESLSTSTDHDDVASNR</sequence>
<evidence type="ECO:0000313" key="4">
    <source>
        <dbReference type="Proteomes" id="UP000235803"/>
    </source>
</evidence>
<dbReference type="PANTHER" id="PTHR43976">
    <property type="entry name" value="SHORT CHAIN DEHYDROGENASE"/>
    <property type="match status" value="1"/>
</dbReference>
<dbReference type="PANTHER" id="PTHR43976:SF16">
    <property type="entry name" value="SHORT-CHAIN DEHYDROGENASE_REDUCTASE FAMILY PROTEIN"/>
    <property type="match status" value="1"/>
</dbReference>
<proteinExistence type="inferred from homology"/>
<dbReference type="InterPro" id="IPR002347">
    <property type="entry name" value="SDR_fam"/>
</dbReference>
<comment type="similarity">
    <text evidence="1">Belongs to the short-chain dehydrogenases/reductases (SDR) family.</text>
</comment>
<dbReference type="OrthoDB" id="9775296at2"/>
<organism evidence="3 4">
    <name type="scientific">Billgrantia endophytica</name>
    <dbReference type="NCBI Taxonomy" id="2033802"/>
    <lineage>
        <taxon>Bacteria</taxon>
        <taxon>Pseudomonadati</taxon>
        <taxon>Pseudomonadota</taxon>
        <taxon>Gammaproteobacteria</taxon>
        <taxon>Oceanospirillales</taxon>
        <taxon>Halomonadaceae</taxon>
        <taxon>Billgrantia</taxon>
    </lineage>
</organism>